<accession>A0A6N3F209</accession>
<dbReference type="Gene3D" id="3.40.30.10">
    <property type="entry name" value="Glutaredoxin"/>
    <property type="match status" value="1"/>
</dbReference>
<name>A0A6N3F209_ENTCA</name>
<protein>
    <submittedName>
        <fullName evidence="1">Uncharacterized protein</fullName>
    </submittedName>
</protein>
<dbReference type="AlphaFoldDB" id="A0A6N3F209"/>
<dbReference type="SUPFAM" id="SSF52833">
    <property type="entry name" value="Thioredoxin-like"/>
    <property type="match status" value="1"/>
</dbReference>
<proteinExistence type="predicted"/>
<organism evidence="1">
    <name type="scientific">Enterococcus casseliflavus</name>
    <name type="common">Enterococcus flavescens</name>
    <dbReference type="NCBI Taxonomy" id="37734"/>
    <lineage>
        <taxon>Bacteria</taxon>
        <taxon>Bacillati</taxon>
        <taxon>Bacillota</taxon>
        <taxon>Bacilli</taxon>
        <taxon>Lactobacillales</taxon>
        <taxon>Enterococcaceae</taxon>
        <taxon>Enterococcus</taxon>
    </lineage>
</organism>
<dbReference type="RefSeq" id="WP_118214683.1">
    <property type="nucleotide sequence ID" value="NZ_CABGJK010000001.1"/>
</dbReference>
<gene>
    <name evidence="1" type="ORF">ECLFYP2_00191</name>
</gene>
<dbReference type="InterPro" id="IPR036249">
    <property type="entry name" value="Thioredoxin-like_sf"/>
</dbReference>
<dbReference type="EMBL" id="CACRTX010000015">
    <property type="protein sequence ID" value="VYU46137.1"/>
    <property type="molecule type" value="Genomic_DNA"/>
</dbReference>
<evidence type="ECO:0000313" key="1">
    <source>
        <dbReference type="EMBL" id="VYU46137.1"/>
    </source>
</evidence>
<dbReference type="CDD" id="cd02947">
    <property type="entry name" value="TRX_family"/>
    <property type="match status" value="1"/>
</dbReference>
<sequence>MRIVIKVISSIFALISILLVLFLFKNQLTSGSVFSYSYYEKEISAKTSVTTKSDINNFDYVLFTRESCPYCNAFAPKLFLSSQYEDKKFLIIDTDTKETNPSTLWYINELEITEVPTTVNMKTKERLSYTDQIGSINNFLE</sequence>
<reference evidence="1" key="1">
    <citation type="submission" date="2019-11" db="EMBL/GenBank/DDBJ databases">
        <authorList>
            <person name="Feng L."/>
        </authorList>
    </citation>
    <scope>NUCLEOTIDE SEQUENCE</scope>
    <source>
        <strain evidence="1">ECasseliflavusLFYP2</strain>
    </source>
</reference>